<dbReference type="PANTHER" id="PTHR11055:SF60">
    <property type="entry name" value="ADENYLYL-SULFATE KINASE"/>
    <property type="match status" value="1"/>
</dbReference>
<dbReference type="GO" id="GO:0070814">
    <property type="term" value="P:hydrogen sulfide biosynthetic process"/>
    <property type="evidence" value="ECO:0007669"/>
    <property type="project" value="UniProtKB-UniPathway"/>
</dbReference>
<evidence type="ECO:0000313" key="14">
    <source>
        <dbReference type="Proteomes" id="UP000604825"/>
    </source>
</evidence>
<evidence type="ECO:0000256" key="2">
    <source>
        <dbReference type="ARBA" id="ARBA00007008"/>
    </source>
</evidence>
<dbReference type="InterPro" id="IPR027417">
    <property type="entry name" value="P-loop_NTPase"/>
</dbReference>
<evidence type="ECO:0000256" key="4">
    <source>
        <dbReference type="ARBA" id="ARBA00022605"/>
    </source>
</evidence>
<dbReference type="HAMAP" id="MF_00065">
    <property type="entry name" value="Adenylyl_sulf_kinase"/>
    <property type="match status" value="1"/>
</dbReference>
<dbReference type="Gene3D" id="3.40.50.300">
    <property type="entry name" value="P-loop containing nucleotide triphosphate hydrolases"/>
    <property type="match status" value="1"/>
</dbReference>
<keyword evidence="6 10" id="KW-0547">Nucleotide-binding</keyword>
<proteinExistence type="inferred from homology"/>
<evidence type="ECO:0000313" key="13">
    <source>
        <dbReference type="EMBL" id="CAD6255997.1"/>
    </source>
</evidence>
<name>A0A811QGU4_9POAL</name>
<evidence type="ECO:0000256" key="6">
    <source>
        <dbReference type="ARBA" id="ARBA00022741"/>
    </source>
</evidence>
<evidence type="ECO:0000256" key="5">
    <source>
        <dbReference type="ARBA" id="ARBA00022679"/>
    </source>
</evidence>
<keyword evidence="7 10" id="KW-0418">Kinase</keyword>
<dbReference type="EC" id="2.7.1.25" evidence="3 10"/>
<sequence>MLARAPPSPCSTGGDAVAGSKESTRPWTPVGGVGLAKGASRCPGPRAGVRLIAARAPGRRATTTVVAAATGERRTAGPGPEAESAEAANGSSSVVAGISTLLTSTVGKSTNILWHDCPIGQNERQNLLNQKGSVVWITGLSGSGKSTLACALSRELHIRGHLTYVLDGDNLRHGLNRDLSFKAEDRAENIRRVGEVAKLFADAGLICIVSLISPYRSDRSACRSLLPKSSFIEVFLNAPLEVCEARDPKGLYKLARDGKIKGFTGIDDPYEPPSDCEIVIQCKVGDCPSPKSMADQVVSYLETNGFLHD</sequence>
<dbReference type="UniPathway" id="UPA00140">
    <property type="reaction ID" value="UER00205"/>
</dbReference>
<dbReference type="GO" id="GO:0005737">
    <property type="term" value="C:cytoplasm"/>
    <property type="evidence" value="ECO:0007669"/>
    <property type="project" value="UniProtKB-ARBA"/>
</dbReference>
<comment type="function">
    <text evidence="10">Catalyzes the synthesis of activated sulfate.</text>
</comment>
<keyword evidence="8 10" id="KW-0067">ATP-binding</keyword>
<protein>
    <recommendedName>
        <fullName evidence="3 10">Adenylyl-sulfate kinase</fullName>
        <ecNumber evidence="3 10">2.7.1.25</ecNumber>
    </recommendedName>
</protein>
<keyword evidence="5 10" id="KW-0808">Transferase</keyword>
<dbReference type="AlphaFoldDB" id="A0A811QGU4"/>
<dbReference type="OrthoDB" id="506431at2759"/>
<comment type="catalytic activity">
    <reaction evidence="10">
        <text>adenosine 5'-phosphosulfate + ATP = 3'-phosphoadenylyl sulfate + ADP + H(+)</text>
        <dbReference type="Rhea" id="RHEA:24152"/>
        <dbReference type="ChEBI" id="CHEBI:15378"/>
        <dbReference type="ChEBI" id="CHEBI:30616"/>
        <dbReference type="ChEBI" id="CHEBI:58243"/>
        <dbReference type="ChEBI" id="CHEBI:58339"/>
        <dbReference type="ChEBI" id="CHEBI:456216"/>
        <dbReference type="EC" id="2.7.1.25"/>
    </reaction>
</comment>
<keyword evidence="4" id="KW-0028">Amino-acid biosynthesis</keyword>
<dbReference type="Pfam" id="PF01583">
    <property type="entry name" value="APS_kinase"/>
    <property type="match status" value="1"/>
</dbReference>
<comment type="caution">
    <text evidence="13">The sequence shown here is derived from an EMBL/GenBank/DDBJ whole genome shotgun (WGS) entry which is preliminary data.</text>
</comment>
<dbReference type="NCBIfam" id="NF003013">
    <property type="entry name" value="PRK03846.1"/>
    <property type="match status" value="1"/>
</dbReference>
<evidence type="ECO:0000256" key="1">
    <source>
        <dbReference type="ARBA" id="ARBA00004806"/>
    </source>
</evidence>
<evidence type="ECO:0000256" key="10">
    <source>
        <dbReference type="RuleBase" id="RU004347"/>
    </source>
</evidence>
<dbReference type="GO" id="GO:0005524">
    <property type="term" value="F:ATP binding"/>
    <property type="evidence" value="ECO:0007669"/>
    <property type="project" value="UniProtKB-KW"/>
</dbReference>
<evidence type="ECO:0000256" key="8">
    <source>
        <dbReference type="ARBA" id="ARBA00022840"/>
    </source>
</evidence>
<dbReference type="InterPro" id="IPR002891">
    <property type="entry name" value="APS"/>
</dbReference>
<dbReference type="GO" id="GO:0000103">
    <property type="term" value="P:sulfate assimilation"/>
    <property type="evidence" value="ECO:0007669"/>
    <property type="project" value="InterPro"/>
</dbReference>
<dbReference type="GO" id="GO:0004020">
    <property type="term" value="F:adenylylsulfate kinase activity"/>
    <property type="evidence" value="ECO:0007669"/>
    <property type="project" value="UniProtKB-EC"/>
</dbReference>
<evidence type="ECO:0000256" key="7">
    <source>
        <dbReference type="ARBA" id="ARBA00022777"/>
    </source>
</evidence>
<feature type="domain" description="APS kinase" evidence="12">
    <location>
        <begin position="131"/>
        <end position="281"/>
    </location>
</feature>
<evidence type="ECO:0000256" key="3">
    <source>
        <dbReference type="ARBA" id="ARBA00012121"/>
    </source>
</evidence>
<dbReference type="FunFam" id="3.40.50.300:FF:000629">
    <property type="entry name" value="Adenylyl-sulfate kinase"/>
    <property type="match status" value="1"/>
</dbReference>
<gene>
    <name evidence="13" type="ORF">NCGR_LOCUS39524</name>
</gene>
<evidence type="ECO:0000256" key="11">
    <source>
        <dbReference type="SAM" id="MobiDB-lite"/>
    </source>
</evidence>
<evidence type="ECO:0000256" key="9">
    <source>
        <dbReference type="ARBA" id="ARBA00023192"/>
    </source>
</evidence>
<feature type="region of interest" description="Disordered" evidence="11">
    <location>
        <begin position="1"/>
        <end position="39"/>
    </location>
</feature>
<dbReference type="InterPro" id="IPR059117">
    <property type="entry name" value="APS_kinase_dom"/>
</dbReference>
<comment type="similarity">
    <text evidence="2 10">Belongs to the APS kinase family.</text>
</comment>
<keyword evidence="14" id="KW-1185">Reference proteome</keyword>
<dbReference type="Proteomes" id="UP000604825">
    <property type="component" value="Unassembled WGS sequence"/>
</dbReference>
<dbReference type="PANTHER" id="PTHR11055">
    <property type="entry name" value="BIFUNCTIONAL 3'-PHOSPHOADENOSINE 5'-PHOSPHOSULFATE SYNTHASE"/>
    <property type="match status" value="1"/>
</dbReference>
<dbReference type="SUPFAM" id="SSF52540">
    <property type="entry name" value="P-loop containing nucleoside triphosphate hydrolases"/>
    <property type="match status" value="1"/>
</dbReference>
<dbReference type="CDD" id="cd02027">
    <property type="entry name" value="APSK"/>
    <property type="match status" value="1"/>
</dbReference>
<dbReference type="NCBIfam" id="TIGR00455">
    <property type="entry name" value="apsK"/>
    <property type="match status" value="1"/>
</dbReference>
<evidence type="ECO:0000259" key="12">
    <source>
        <dbReference type="Pfam" id="PF01583"/>
    </source>
</evidence>
<dbReference type="GO" id="GO:0019344">
    <property type="term" value="P:cysteine biosynthetic process"/>
    <property type="evidence" value="ECO:0007669"/>
    <property type="project" value="UniProtKB-KW"/>
</dbReference>
<accession>A0A811QGU4</accession>
<reference evidence="13" key="1">
    <citation type="submission" date="2020-10" db="EMBL/GenBank/DDBJ databases">
        <authorList>
            <person name="Han B."/>
            <person name="Lu T."/>
            <person name="Zhao Q."/>
            <person name="Huang X."/>
            <person name="Zhao Y."/>
        </authorList>
    </citation>
    <scope>NUCLEOTIDE SEQUENCE</scope>
</reference>
<organism evidence="13 14">
    <name type="scientific">Miscanthus lutarioriparius</name>
    <dbReference type="NCBI Taxonomy" id="422564"/>
    <lineage>
        <taxon>Eukaryota</taxon>
        <taxon>Viridiplantae</taxon>
        <taxon>Streptophyta</taxon>
        <taxon>Embryophyta</taxon>
        <taxon>Tracheophyta</taxon>
        <taxon>Spermatophyta</taxon>
        <taxon>Magnoliopsida</taxon>
        <taxon>Liliopsida</taxon>
        <taxon>Poales</taxon>
        <taxon>Poaceae</taxon>
        <taxon>PACMAD clade</taxon>
        <taxon>Panicoideae</taxon>
        <taxon>Andropogonodae</taxon>
        <taxon>Andropogoneae</taxon>
        <taxon>Saccharinae</taxon>
        <taxon>Miscanthus</taxon>
    </lineage>
</organism>
<comment type="pathway">
    <text evidence="1 10">Sulfur metabolism; hydrogen sulfide biosynthesis; sulfite from sulfate: step 2/3.</text>
</comment>
<feature type="region of interest" description="Disordered" evidence="11">
    <location>
        <begin position="69"/>
        <end position="88"/>
    </location>
</feature>
<keyword evidence="9" id="KW-0198">Cysteine biosynthesis</keyword>
<dbReference type="EMBL" id="CAJGYO010000010">
    <property type="protein sequence ID" value="CAD6255997.1"/>
    <property type="molecule type" value="Genomic_DNA"/>
</dbReference>